<dbReference type="Proteomes" id="UP001295684">
    <property type="component" value="Unassembled WGS sequence"/>
</dbReference>
<feature type="compositionally biased region" description="Polar residues" evidence="1">
    <location>
        <begin position="8"/>
        <end position="17"/>
    </location>
</feature>
<keyword evidence="3" id="KW-1185">Reference proteome</keyword>
<name>A0AAD2D849_EUPCR</name>
<comment type="caution">
    <text evidence="2">The sequence shown here is derived from an EMBL/GenBank/DDBJ whole genome shotgun (WGS) entry which is preliminary data.</text>
</comment>
<evidence type="ECO:0000256" key="1">
    <source>
        <dbReference type="SAM" id="MobiDB-lite"/>
    </source>
</evidence>
<proteinExistence type="predicted"/>
<protein>
    <submittedName>
        <fullName evidence="2">Uncharacterized protein</fullName>
    </submittedName>
</protein>
<dbReference type="AlphaFoldDB" id="A0AAD2D849"/>
<feature type="region of interest" description="Disordered" evidence="1">
    <location>
        <begin position="56"/>
        <end position="108"/>
    </location>
</feature>
<gene>
    <name evidence="2" type="ORF">ECRASSUSDP1_LOCUS24552</name>
</gene>
<feature type="region of interest" description="Disordered" evidence="1">
    <location>
        <begin position="1"/>
        <end position="35"/>
    </location>
</feature>
<organism evidence="2 3">
    <name type="scientific">Euplotes crassus</name>
    <dbReference type="NCBI Taxonomy" id="5936"/>
    <lineage>
        <taxon>Eukaryota</taxon>
        <taxon>Sar</taxon>
        <taxon>Alveolata</taxon>
        <taxon>Ciliophora</taxon>
        <taxon>Intramacronucleata</taxon>
        <taxon>Spirotrichea</taxon>
        <taxon>Hypotrichia</taxon>
        <taxon>Euplotida</taxon>
        <taxon>Euplotidae</taxon>
        <taxon>Moneuplotes</taxon>
    </lineage>
</organism>
<accession>A0AAD2D849</accession>
<feature type="compositionally biased region" description="Polar residues" evidence="1">
    <location>
        <begin position="61"/>
        <end position="84"/>
    </location>
</feature>
<reference evidence="2" key="1">
    <citation type="submission" date="2023-07" db="EMBL/GenBank/DDBJ databases">
        <authorList>
            <consortium name="AG Swart"/>
            <person name="Singh M."/>
            <person name="Singh A."/>
            <person name="Seah K."/>
            <person name="Emmerich C."/>
        </authorList>
    </citation>
    <scope>NUCLEOTIDE SEQUENCE</scope>
    <source>
        <strain evidence="2">DP1</strain>
    </source>
</reference>
<dbReference type="EMBL" id="CAMPGE010025287">
    <property type="protein sequence ID" value="CAI2383061.1"/>
    <property type="molecule type" value="Genomic_DNA"/>
</dbReference>
<sequence>MNHLKSARMSNMANSRNTRVHQLLKPSKSIQNEQKKSCDISFPLTEPNVSHHNVFEYAPGSCSNDQQQELVDQSANSSMRNVASSEVDLDDSKSSANPSEHAVDPNQDYNFSEPCYHEGFKVKAKEFVIELLRNVTVMQKKALEKEKAIDALLTQN</sequence>
<evidence type="ECO:0000313" key="2">
    <source>
        <dbReference type="EMBL" id="CAI2383061.1"/>
    </source>
</evidence>
<evidence type="ECO:0000313" key="3">
    <source>
        <dbReference type="Proteomes" id="UP001295684"/>
    </source>
</evidence>